<evidence type="ECO:0000256" key="2">
    <source>
        <dbReference type="ARBA" id="ARBA00022448"/>
    </source>
</evidence>
<evidence type="ECO:0000256" key="3">
    <source>
        <dbReference type="ARBA" id="ARBA00022475"/>
    </source>
</evidence>
<dbReference type="EMBL" id="FPBP01000003">
    <property type="protein sequence ID" value="SFU48684.1"/>
    <property type="molecule type" value="Genomic_DNA"/>
</dbReference>
<evidence type="ECO:0000256" key="4">
    <source>
        <dbReference type="ARBA" id="ARBA00022519"/>
    </source>
</evidence>
<keyword evidence="3" id="KW-1003">Cell membrane</keyword>
<keyword evidence="2 9" id="KW-0813">Transport</keyword>
<evidence type="ECO:0000256" key="6">
    <source>
        <dbReference type="ARBA" id="ARBA00022989"/>
    </source>
</evidence>
<reference evidence="12" key="1">
    <citation type="submission" date="2016-10" db="EMBL/GenBank/DDBJ databases">
        <authorList>
            <person name="Varghese N."/>
            <person name="Submissions S."/>
        </authorList>
    </citation>
    <scope>NUCLEOTIDE SEQUENCE [LARGE SCALE GENOMIC DNA]</scope>
    <source>
        <strain evidence="12">CGMCC 1.6981</strain>
    </source>
</reference>
<dbReference type="Pfam" id="PF04290">
    <property type="entry name" value="DctQ"/>
    <property type="match status" value="1"/>
</dbReference>
<dbReference type="GO" id="GO:0005886">
    <property type="term" value="C:plasma membrane"/>
    <property type="evidence" value="ECO:0007669"/>
    <property type="project" value="UniProtKB-SubCell"/>
</dbReference>
<evidence type="ECO:0000256" key="7">
    <source>
        <dbReference type="ARBA" id="ARBA00023136"/>
    </source>
</evidence>
<evidence type="ECO:0000256" key="9">
    <source>
        <dbReference type="RuleBase" id="RU369079"/>
    </source>
</evidence>
<dbReference type="InterPro" id="IPR055348">
    <property type="entry name" value="DctQ"/>
</dbReference>
<gene>
    <name evidence="11" type="ORF">SAMN04487955_10361</name>
</gene>
<dbReference type="STRING" id="463301.SAMN04487955_10361"/>
<accession>A0A1I7GJR4</accession>
<evidence type="ECO:0000259" key="10">
    <source>
        <dbReference type="Pfam" id="PF04290"/>
    </source>
</evidence>
<organism evidence="11 12">
    <name type="scientific">Halomonas korlensis</name>
    <dbReference type="NCBI Taxonomy" id="463301"/>
    <lineage>
        <taxon>Bacteria</taxon>
        <taxon>Pseudomonadati</taxon>
        <taxon>Pseudomonadota</taxon>
        <taxon>Gammaproteobacteria</taxon>
        <taxon>Oceanospirillales</taxon>
        <taxon>Halomonadaceae</taxon>
        <taxon>Halomonas</taxon>
    </lineage>
</organism>
<comment type="subunit">
    <text evidence="9">The complex comprises the extracytoplasmic solute receptor protein and the two transmembrane proteins.</text>
</comment>
<feature type="transmembrane region" description="Helical" evidence="9">
    <location>
        <begin position="130"/>
        <end position="151"/>
    </location>
</feature>
<feature type="transmembrane region" description="Helical" evidence="9">
    <location>
        <begin position="87"/>
        <end position="110"/>
    </location>
</feature>
<keyword evidence="5 9" id="KW-0812">Transmembrane</keyword>
<evidence type="ECO:0000256" key="1">
    <source>
        <dbReference type="ARBA" id="ARBA00004429"/>
    </source>
</evidence>
<dbReference type="AlphaFoldDB" id="A0A1I7GJR4"/>
<dbReference type="PANTHER" id="PTHR35011">
    <property type="entry name" value="2,3-DIKETO-L-GULONATE TRAP TRANSPORTER SMALL PERMEASE PROTEIN YIAM"/>
    <property type="match status" value="1"/>
</dbReference>
<proteinExistence type="inferred from homology"/>
<keyword evidence="12" id="KW-1185">Reference proteome</keyword>
<dbReference type="PANTHER" id="PTHR35011:SF2">
    <property type="entry name" value="2,3-DIKETO-L-GULONATE TRAP TRANSPORTER SMALL PERMEASE PROTEIN YIAM"/>
    <property type="match status" value="1"/>
</dbReference>
<feature type="transmembrane region" description="Helical" evidence="9">
    <location>
        <begin position="16"/>
        <end position="37"/>
    </location>
</feature>
<comment type="subcellular location">
    <subcellularLocation>
        <location evidence="1 9">Cell inner membrane</location>
        <topology evidence="1 9">Multi-pass membrane protein</topology>
    </subcellularLocation>
</comment>
<evidence type="ECO:0000256" key="8">
    <source>
        <dbReference type="ARBA" id="ARBA00038436"/>
    </source>
</evidence>
<comment type="function">
    <text evidence="9">Part of the tripartite ATP-independent periplasmic (TRAP) transport system.</text>
</comment>
<protein>
    <recommendedName>
        <fullName evidence="9">TRAP transporter small permease protein</fullName>
    </recommendedName>
</protein>
<evidence type="ECO:0000313" key="11">
    <source>
        <dbReference type="EMBL" id="SFU48684.1"/>
    </source>
</evidence>
<sequence length="177" mass="20324">MLKCVYRHLDEHVETYLASIALIIFASLVVFQVVMRYIFNSPTAWTEEIARYALVWFVYISGSYAVKYQRHVKFNVLVDMLGKRVPLAQRIIGLLIFLLWLAFLLFMLDLSFEMVRRQIITGQLAPGSQIPMYLVYVGLPVGLSLMSFRVFQHTVRAIIDIIKNPLAPIPPSKSEGD</sequence>
<keyword evidence="4 9" id="KW-0997">Cell inner membrane</keyword>
<comment type="similarity">
    <text evidence="8 9">Belongs to the TRAP transporter small permease family.</text>
</comment>
<evidence type="ECO:0000313" key="12">
    <source>
        <dbReference type="Proteomes" id="UP000198693"/>
    </source>
</evidence>
<dbReference type="Proteomes" id="UP000198693">
    <property type="component" value="Unassembled WGS sequence"/>
</dbReference>
<dbReference type="InterPro" id="IPR007387">
    <property type="entry name" value="TRAP_DctQ"/>
</dbReference>
<feature type="transmembrane region" description="Helical" evidence="9">
    <location>
        <begin position="49"/>
        <end position="66"/>
    </location>
</feature>
<dbReference type="RefSeq" id="WP_175507801.1">
    <property type="nucleotide sequence ID" value="NZ_FPBP01000003.1"/>
</dbReference>
<keyword evidence="6 9" id="KW-1133">Transmembrane helix</keyword>
<evidence type="ECO:0000256" key="5">
    <source>
        <dbReference type="ARBA" id="ARBA00022692"/>
    </source>
</evidence>
<feature type="domain" description="Tripartite ATP-independent periplasmic transporters DctQ component" evidence="10">
    <location>
        <begin position="27"/>
        <end position="158"/>
    </location>
</feature>
<name>A0A1I7GJR4_9GAMM</name>
<dbReference type="GO" id="GO:0015740">
    <property type="term" value="P:C4-dicarboxylate transport"/>
    <property type="evidence" value="ECO:0007669"/>
    <property type="project" value="TreeGrafter"/>
</dbReference>
<dbReference type="GO" id="GO:0022857">
    <property type="term" value="F:transmembrane transporter activity"/>
    <property type="evidence" value="ECO:0007669"/>
    <property type="project" value="UniProtKB-UniRule"/>
</dbReference>
<keyword evidence="7 9" id="KW-0472">Membrane</keyword>